<dbReference type="InterPro" id="IPR013977">
    <property type="entry name" value="GcvT_C"/>
</dbReference>
<keyword evidence="11" id="KW-1185">Reference proteome</keyword>
<dbReference type="Gene3D" id="3.30.70.1400">
    <property type="entry name" value="Aminomethyltransferase beta-barrel domains"/>
    <property type="match status" value="1"/>
</dbReference>
<feature type="binding site" evidence="7">
    <location>
        <position position="197"/>
    </location>
    <ligand>
        <name>substrate</name>
    </ligand>
</feature>
<evidence type="ECO:0000256" key="1">
    <source>
        <dbReference type="ARBA" id="ARBA00008609"/>
    </source>
</evidence>
<dbReference type="GO" id="GO:0006546">
    <property type="term" value="P:glycine catabolic process"/>
    <property type="evidence" value="ECO:0007669"/>
    <property type="project" value="InterPro"/>
</dbReference>
<dbReference type="Pfam" id="PF08669">
    <property type="entry name" value="GCV_T_C"/>
    <property type="match status" value="1"/>
</dbReference>
<dbReference type="Pfam" id="PF01571">
    <property type="entry name" value="GCV_T"/>
    <property type="match status" value="1"/>
</dbReference>
<keyword evidence="3" id="KW-0032">Aminotransferase</keyword>
<feature type="domain" description="Aminomethyltransferase C-terminal" evidence="9">
    <location>
        <begin position="275"/>
        <end position="352"/>
    </location>
</feature>
<organism evidence="10 11">
    <name type="scientific">Solidesulfovibrio carbinolicus</name>
    <dbReference type="NCBI Taxonomy" id="296842"/>
    <lineage>
        <taxon>Bacteria</taxon>
        <taxon>Pseudomonadati</taxon>
        <taxon>Thermodesulfobacteriota</taxon>
        <taxon>Desulfovibrionia</taxon>
        <taxon>Desulfovibrionales</taxon>
        <taxon>Desulfovibrionaceae</taxon>
        <taxon>Solidesulfovibrio</taxon>
    </lineage>
</organism>
<evidence type="ECO:0000256" key="3">
    <source>
        <dbReference type="ARBA" id="ARBA00022576"/>
    </source>
</evidence>
<gene>
    <name evidence="10" type="primary">gcvT</name>
    <name evidence="10" type="ORF">C3Y92_08340</name>
</gene>
<dbReference type="GO" id="GO:0005829">
    <property type="term" value="C:cytosol"/>
    <property type="evidence" value="ECO:0007669"/>
    <property type="project" value="TreeGrafter"/>
</dbReference>
<comment type="similarity">
    <text evidence="1">Belongs to the GcvT family.</text>
</comment>
<dbReference type="Gene3D" id="4.10.1250.10">
    <property type="entry name" value="Aminomethyltransferase fragment"/>
    <property type="match status" value="1"/>
</dbReference>
<dbReference type="EMBL" id="CP026538">
    <property type="protein sequence ID" value="QAZ67238.1"/>
    <property type="molecule type" value="Genomic_DNA"/>
</dbReference>
<dbReference type="GO" id="GO:0004047">
    <property type="term" value="F:aminomethyltransferase activity"/>
    <property type="evidence" value="ECO:0007669"/>
    <property type="project" value="UniProtKB-EC"/>
</dbReference>
<keyword evidence="4" id="KW-0808">Transferase</keyword>
<dbReference type="PIRSF" id="PIRSF006487">
    <property type="entry name" value="GcvT"/>
    <property type="match status" value="1"/>
</dbReference>
<dbReference type="KEGG" id="dcb:C3Y92_08340"/>
<dbReference type="InterPro" id="IPR029043">
    <property type="entry name" value="GcvT/YgfZ_C"/>
</dbReference>
<dbReference type="PANTHER" id="PTHR43757">
    <property type="entry name" value="AMINOMETHYLTRANSFERASE"/>
    <property type="match status" value="1"/>
</dbReference>
<dbReference type="InterPro" id="IPR006222">
    <property type="entry name" value="GCVT_N"/>
</dbReference>
<evidence type="ECO:0000259" key="8">
    <source>
        <dbReference type="Pfam" id="PF01571"/>
    </source>
</evidence>
<dbReference type="GO" id="GO:0008483">
    <property type="term" value="F:transaminase activity"/>
    <property type="evidence" value="ECO:0007669"/>
    <property type="project" value="UniProtKB-KW"/>
</dbReference>
<evidence type="ECO:0000256" key="2">
    <source>
        <dbReference type="ARBA" id="ARBA00012616"/>
    </source>
</evidence>
<feature type="domain" description="GCVT N-terminal" evidence="8">
    <location>
        <begin position="9"/>
        <end position="257"/>
    </location>
</feature>
<protein>
    <recommendedName>
        <fullName evidence="2">aminomethyltransferase</fullName>
        <ecNumber evidence="2">2.1.2.10</ecNumber>
    </recommendedName>
    <alternativeName>
        <fullName evidence="5">Glycine cleavage system T protein</fullName>
    </alternativeName>
</protein>
<dbReference type="Proteomes" id="UP000293296">
    <property type="component" value="Chromosome"/>
</dbReference>
<dbReference type="SUPFAM" id="SSF101790">
    <property type="entry name" value="Aminomethyltransferase beta-barrel domain"/>
    <property type="match status" value="1"/>
</dbReference>
<dbReference type="GO" id="GO:0005960">
    <property type="term" value="C:glycine cleavage complex"/>
    <property type="evidence" value="ECO:0007669"/>
    <property type="project" value="InterPro"/>
</dbReference>
<dbReference type="PANTHER" id="PTHR43757:SF2">
    <property type="entry name" value="AMINOMETHYLTRANSFERASE, MITOCHONDRIAL"/>
    <property type="match status" value="1"/>
</dbReference>
<accession>A0A4P6HPX5</accession>
<dbReference type="AlphaFoldDB" id="A0A4P6HPX5"/>
<evidence type="ECO:0000313" key="10">
    <source>
        <dbReference type="EMBL" id="QAZ67238.1"/>
    </source>
</evidence>
<evidence type="ECO:0000313" key="11">
    <source>
        <dbReference type="Proteomes" id="UP000293296"/>
    </source>
</evidence>
<dbReference type="InterPro" id="IPR028896">
    <property type="entry name" value="GcvT/YgfZ/DmdA"/>
</dbReference>
<evidence type="ECO:0000256" key="7">
    <source>
        <dbReference type="PIRSR" id="PIRSR006487-1"/>
    </source>
</evidence>
<dbReference type="InterPro" id="IPR006223">
    <property type="entry name" value="GcvT"/>
</dbReference>
<evidence type="ECO:0000256" key="6">
    <source>
        <dbReference type="ARBA" id="ARBA00047665"/>
    </source>
</evidence>
<sequence>MEKPTPTPLTDWNREHGAKMVPFAGFDMPVQYTSILAEHEQTRNKAAVFDICHMGEFTLSGDGAAQALGKAVTHDLATLAPGKCRYGFLLNEEGGVIDDLIIYCLGVDDYMLVVNGSRIVVDFETIKARLPAGSNFRNVSAETAKIDLQGPLAFEVLRDRLPGDFSGLKYFNFVWTDFQGAKMMVSRTGYTGELGYELFLPAGQAVALWEAITADPRVAPAGLGARDTIRLEMGYPLYGQDLDEEHTPAEAGYGWLLTSPADYVGKGKAAGLRQKLIGLEIPGRRSARHGDVVCDKSSKPVGVVTSASFAPSLGHAVALAYVDASAAEAKDFLVKAARVELPAKRRDLPFYKDGTARKAITG</sequence>
<dbReference type="InterPro" id="IPR027266">
    <property type="entry name" value="TrmE/GcvT-like"/>
</dbReference>
<dbReference type="RefSeq" id="WP_129351618.1">
    <property type="nucleotide sequence ID" value="NZ_CP026538.1"/>
</dbReference>
<evidence type="ECO:0000259" key="9">
    <source>
        <dbReference type="Pfam" id="PF08669"/>
    </source>
</evidence>
<evidence type="ECO:0000256" key="5">
    <source>
        <dbReference type="ARBA" id="ARBA00031395"/>
    </source>
</evidence>
<proteinExistence type="inferred from homology"/>
<dbReference type="Gene3D" id="3.30.1360.120">
    <property type="entry name" value="Probable tRNA modification gtpase trme, domain 1"/>
    <property type="match status" value="1"/>
</dbReference>
<comment type="catalytic activity">
    <reaction evidence="6">
        <text>N(6)-[(R)-S(8)-aminomethyldihydrolipoyl]-L-lysyl-[protein] + (6S)-5,6,7,8-tetrahydrofolate = N(6)-[(R)-dihydrolipoyl]-L-lysyl-[protein] + (6R)-5,10-methylene-5,6,7,8-tetrahydrofolate + NH4(+)</text>
        <dbReference type="Rhea" id="RHEA:16945"/>
        <dbReference type="Rhea" id="RHEA-COMP:10475"/>
        <dbReference type="Rhea" id="RHEA-COMP:10492"/>
        <dbReference type="ChEBI" id="CHEBI:15636"/>
        <dbReference type="ChEBI" id="CHEBI:28938"/>
        <dbReference type="ChEBI" id="CHEBI:57453"/>
        <dbReference type="ChEBI" id="CHEBI:83100"/>
        <dbReference type="ChEBI" id="CHEBI:83143"/>
        <dbReference type="EC" id="2.1.2.10"/>
    </reaction>
</comment>
<dbReference type="EC" id="2.1.2.10" evidence="2"/>
<dbReference type="Gene3D" id="2.40.30.110">
    <property type="entry name" value="Aminomethyltransferase beta-barrel domains"/>
    <property type="match status" value="1"/>
</dbReference>
<dbReference type="NCBIfam" id="NF001567">
    <property type="entry name" value="PRK00389.1"/>
    <property type="match status" value="1"/>
</dbReference>
<dbReference type="OrthoDB" id="9774591at2"/>
<name>A0A4P6HPX5_9BACT</name>
<dbReference type="SUPFAM" id="SSF103025">
    <property type="entry name" value="Folate-binding domain"/>
    <property type="match status" value="1"/>
</dbReference>
<evidence type="ECO:0000256" key="4">
    <source>
        <dbReference type="ARBA" id="ARBA00022679"/>
    </source>
</evidence>
<reference evidence="10 11" key="1">
    <citation type="submission" date="2018-02" db="EMBL/GenBank/DDBJ databases">
        <title>Genome sequence of Desulfovibrio carbinolicus DSM 3852.</title>
        <authorList>
            <person name="Wilbanks E."/>
            <person name="Skennerton C.T."/>
            <person name="Orphan V.J."/>
        </authorList>
    </citation>
    <scope>NUCLEOTIDE SEQUENCE [LARGE SCALE GENOMIC DNA]</scope>
    <source>
        <strain evidence="10 11">DSM 3852</strain>
    </source>
</reference>
<dbReference type="NCBIfam" id="TIGR00528">
    <property type="entry name" value="gcvT"/>
    <property type="match status" value="1"/>
</dbReference>